<comment type="catalytic activity">
    <reaction evidence="9">
        <text>sn-glycerol 3-phosphate + NADP(+) = dihydroxyacetone phosphate + NADPH + H(+)</text>
        <dbReference type="Rhea" id="RHEA:11096"/>
        <dbReference type="ChEBI" id="CHEBI:15378"/>
        <dbReference type="ChEBI" id="CHEBI:57597"/>
        <dbReference type="ChEBI" id="CHEBI:57642"/>
        <dbReference type="ChEBI" id="CHEBI:57783"/>
        <dbReference type="ChEBI" id="CHEBI:58349"/>
        <dbReference type="EC" id="1.1.1.94"/>
    </reaction>
    <physiologicalReaction direction="right-to-left" evidence="9">
        <dbReference type="Rhea" id="RHEA:11098"/>
    </physiologicalReaction>
</comment>
<gene>
    <name evidence="13" type="primary">gpsA</name>
    <name evidence="20" type="ORF">BLITH_0694</name>
</gene>
<feature type="binding site" evidence="16">
    <location>
        <begin position="9"/>
        <end position="14"/>
    </location>
    <ligand>
        <name>NAD(+)</name>
        <dbReference type="ChEBI" id="CHEBI:57540"/>
    </ligand>
</feature>
<keyword evidence="4 13" id="KW-0560">Oxidoreductase</keyword>
<evidence type="ECO:0000256" key="9">
    <source>
        <dbReference type="ARBA" id="ARBA00052716"/>
    </source>
</evidence>
<evidence type="ECO:0000256" key="14">
    <source>
        <dbReference type="PIRSR" id="PIRSR000114-1"/>
    </source>
</evidence>
<evidence type="ECO:0000256" key="15">
    <source>
        <dbReference type="PIRSR" id="PIRSR000114-2"/>
    </source>
</evidence>
<dbReference type="PANTHER" id="PTHR11728">
    <property type="entry name" value="GLYCEROL-3-PHOSPHATE DEHYDROGENASE"/>
    <property type="match status" value="1"/>
</dbReference>
<feature type="domain" description="Glycerol-3-phosphate dehydrogenase NAD-dependent C-terminal" evidence="19">
    <location>
        <begin position="181"/>
        <end position="321"/>
    </location>
</feature>
<comment type="caution">
    <text evidence="20">The sequence shown here is derived from an EMBL/GenBank/DDBJ whole genome shotgun (WGS) entry which is preliminary data.</text>
</comment>
<feature type="binding site" evidence="13">
    <location>
        <position position="50"/>
    </location>
    <ligand>
        <name>NADPH</name>
        <dbReference type="ChEBI" id="CHEBI:57783"/>
    </ligand>
</feature>
<comment type="function">
    <text evidence="13">Catalyzes the reduction of the glycolytic intermediate dihydroxyacetone phosphate (DHAP) to sn-glycerol 3-phosphate (G3P), the key precursor for phospholipid synthesis.</text>
</comment>
<dbReference type="InterPro" id="IPR006109">
    <property type="entry name" value="G3P_DH_NAD-dep_C"/>
</dbReference>
<feature type="binding site" evidence="13">
    <location>
        <position position="141"/>
    </location>
    <ligand>
        <name>NADPH</name>
        <dbReference type="ChEBI" id="CHEBI:57783"/>
    </ligand>
</feature>
<feature type="binding site" evidence="13">
    <location>
        <position position="33"/>
    </location>
    <ligand>
        <name>NADPH</name>
        <dbReference type="ChEBI" id="CHEBI:57783"/>
    </ligand>
</feature>
<dbReference type="HAMAP" id="MF_00394">
    <property type="entry name" value="NAD_Glyc3P_dehydrog"/>
    <property type="match status" value="1"/>
</dbReference>
<evidence type="ECO:0000256" key="10">
    <source>
        <dbReference type="ARBA" id="ARBA00066687"/>
    </source>
</evidence>
<evidence type="ECO:0000256" key="11">
    <source>
        <dbReference type="ARBA" id="ARBA00069372"/>
    </source>
</evidence>
<dbReference type="EC" id="1.1.1.94" evidence="10 13"/>
<feature type="binding site" evidence="13">
    <location>
        <position position="107"/>
    </location>
    <ligand>
        <name>NADPH</name>
        <dbReference type="ChEBI" id="CHEBI:57783"/>
    </ligand>
</feature>
<dbReference type="FunFam" id="3.40.50.720:FF:000019">
    <property type="entry name" value="Glycerol-3-phosphate dehydrogenase [NAD(P)+]"/>
    <property type="match status" value="1"/>
</dbReference>
<dbReference type="GO" id="GO:0005975">
    <property type="term" value="P:carbohydrate metabolic process"/>
    <property type="evidence" value="ECO:0007669"/>
    <property type="project" value="InterPro"/>
</dbReference>
<keyword evidence="7 13" id="KW-0594">Phospholipid biosynthesis</keyword>
<dbReference type="GO" id="GO:0141153">
    <property type="term" value="F:glycerol-3-phosphate dehydrogenase (NADP+) activity"/>
    <property type="evidence" value="ECO:0007669"/>
    <property type="project" value="RHEA"/>
</dbReference>
<comment type="caution">
    <text evidence="13">Lacks conserved residue(s) required for the propagation of feature annotation.</text>
</comment>
<dbReference type="GO" id="GO:0046167">
    <property type="term" value="P:glycerol-3-phosphate biosynthetic process"/>
    <property type="evidence" value="ECO:0007669"/>
    <property type="project" value="UniProtKB-UniRule"/>
</dbReference>
<evidence type="ECO:0000256" key="12">
    <source>
        <dbReference type="ARBA" id="ARBA00080511"/>
    </source>
</evidence>
<evidence type="ECO:0000256" key="1">
    <source>
        <dbReference type="ARBA" id="ARBA00011009"/>
    </source>
</evidence>
<feature type="binding site" evidence="13">
    <location>
        <position position="256"/>
    </location>
    <ligand>
        <name>sn-glycerol 3-phosphate</name>
        <dbReference type="ChEBI" id="CHEBI:57597"/>
    </ligand>
</feature>
<feature type="binding site" evidence="13">
    <location>
        <position position="282"/>
    </location>
    <ligand>
        <name>NADPH</name>
        <dbReference type="ChEBI" id="CHEBI:57783"/>
    </ligand>
</feature>
<comment type="similarity">
    <text evidence="1 13 17">Belongs to the NAD-dependent glycerol-3-phosphate dehydrogenase family.</text>
</comment>
<reference evidence="20 21" key="1">
    <citation type="submission" date="2017-08" db="EMBL/GenBank/DDBJ databases">
        <title>Burning lignite coal seam in the remote Altai Mountains harbors a hydrogen-driven thermophilic microbial community.</title>
        <authorList>
            <person name="Kadnikov V.V."/>
            <person name="Mardanov A.V."/>
            <person name="Ivasenko D."/>
            <person name="Beletsky A.V."/>
            <person name="Karnachuk O.V."/>
            <person name="Ravin N.V."/>
        </authorList>
    </citation>
    <scope>NUCLEOTIDE SEQUENCE [LARGE SCALE GENOMIC DNA]</scope>
    <source>
        <strain evidence="20">AL31</strain>
    </source>
</reference>
<feature type="binding site" evidence="13">
    <location>
        <position position="256"/>
    </location>
    <ligand>
        <name>NADPH</name>
        <dbReference type="ChEBI" id="CHEBI:57783"/>
    </ligand>
</feature>
<dbReference type="GO" id="GO:0046168">
    <property type="term" value="P:glycerol-3-phosphate catabolic process"/>
    <property type="evidence" value="ECO:0007669"/>
    <property type="project" value="InterPro"/>
</dbReference>
<dbReference type="NCBIfam" id="NF000942">
    <property type="entry name" value="PRK00094.1-4"/>
    <property type="match status" value="1"/>
</dbReference>
<dbReference type="Pfam" id="PF07479">
    <property type="entry name" value="NAD_Gly3P_dh_C"/>
    <property type="match status" value="1"/>
</dbReference>
<keyword evidence="8 13" id="KW-1208">Phospholipid metabolism</keyword>
<dbReference type="Pfam" id="PF01210">
    <property type="entry name" value="NAD_Gly3P_dh_N"/>
    <property type="match status" value="1"/>
</dbReference>
<feature type="domain" description="Glycerol-3-phosphate dehydrogenase NAD-dependent N-terminal" evidence="18">
    <location>
        <begin position="5"/>
        <end position="160"/>
    </location>
</feature>
<dbReference type="SUPFAM" id="SSF48179">
    <property type="entry name" value="6-phosphogluconate dehydrogenase C-terminal domain-like"/>
    <property type="match status" value="1"/>
</dbReference>
<name>A0A2T5G8J7_9BACL</name>
<dbReference type="PANTHER" id="PTHR11728:SF1">
    <property type="entry name" value="GLYCEROL-3-PHOSPHATE DEHYDROGENASE [NAD(+)] 2, CHLOROPLASTIC"/>
    <property type="match status" value="1"/>
</dbReference>
<evidence type="ECO:0000256" key="6">
    <source>
        <dbReference type="ARBA" id="ARBA00023098"/>
    </source>
</evidence>
<evidence type="ECO:0000256" key="16">
    <source>
        <dbReference type="PIRSR" id="PIRSR000114-3"/>
    </source>
</evidence>
<evidence type="ECO:0000313" key="21">
    <source>
        <dbReference type="Proteomes" id="UP000244016"/>
    </source>
</evidence>
<dbReference type="Gene3D" id="3.40.50.720">
    <property type="entry name" value="NAD(P)-binding Rossmann-like Domain"/>
    <property type="match status" value="1"/>
</dbReference>
<comment type="subcellular location">
    <subcellularLocation>
        <location evidence="13">Cytoplasm</location>
    </subcellularLocation>
</comment>
<keyword evidence="2 13" id="KW-0444">Lipid biosynthesis</keyword>
<evidence type="ECO:0000256" key="2">
    <source>
        <dbReference type="ARBA" id="ARBA00022516"/>
    </source>
</evidence>
<evidence type="ECO:0000256" key="5">
    <source>
        <dbReference type="ARBA" id="ARBA00023027"/>
    </source>
</evidence>
<feature type="binding site" evidence="13">
    <location>
        <position position="192"/>
    </location>
    <ligand>
        <name>sn-glycerol 3-phosphate</name>
        <dbReference type="ChEBI" id="CHEBI:57597"/>
    </ligand>
</feature>
<evidence type="ECO:0000256" key="4">
    <source>
        <dbReference type="ARBA" id="ARBA00023002"/>
    </source>
</evidence>
<comment type="pathway">
    <text evidence="13">Membrane lipid metabolism; glycerophospholipid metabolism.</text>
</comment>
<feature type="binding site" evidence="15">
    <location>
        <position position="107"/>
    </location>
    <ligand>
        <name>substrate</name>
    </ligand>
</feature>
<feature type="binding site" evidence="13">
    <location>
        <position position="107"/>
    </location>
    <ligand>
        <name>sn-glycerol 3-phosphate</name>
        <dbReference type="ChEBI" id="CHEBI:57597"/>
    </ligand>
</feature>
<dbReference type="Proteomes" id="UP000244016">
    <property type="component" value="Unassembled WGS sequence"/>
</dbReference>
<dbReference type="PRINTS" id="PR00077">
    <property type="entry name" value="GPDHDRGNASE"/>
</dbReference>
<keyword evidence="6 13" id="KW-0443">Lipid metabolism</keyword>
<feature type="active site" description="Proton acceptor" evidence="13 14">
    <location>
        <position position="192"/>
    </location>
</feature>
<dbReference type="UniPathway" id="UPA00940"/>
<keyword evidence="5 13" id="KW-0520">NAD</keyword>
<proteinExistence type="inferred from homology"/>
<evidence type="ECO:0000256" key="8">
    <source>
        <dbReference type="ARBA" id="ARBA00023264"/>
    </source>
</evidence>
<dbReference type="GO" id="GO:0005829">
    <property type="term" value="C:cytosol"/>
    <property type="evidence" value="ECO:0007669"/>
    <property type="project" value="TreeGrafter"/>
</dbReference>
<dbReference type="GO" id="GO:0051287">
    <property type="term" value="F:NAD binding"/>
    <property type="evidence" value="ECO:0007669"/>
    <property type="project" value="InterPro"/>
</dbReference>
<dbReference type="PIRSF" id="PIRSF000114">
    <property type="entry name" value="Glycerol-3-P_dh"/>
    <property type="match status" value="1"/>
</dbReference>
<feature type="binding site" evidence="13">
    <location>
        <position position="13"/>
    </location>
    <ligand>
        <name>NADPH</name>
        <dbReference type="ChEBI" id="CHEBI:57783"/>
    </ligand>
</feature>
<evidence type="ECO:0000259" key="18">
    <source>
        <dbReference type="Pfam" id="PF01210"/>
    </source>
</evidence>
<keyword evidence="13" id="KW-0963">Cytoplasm</keyword>
<dbReference type="Gene3D" id="1.10.1040.10">
    <property type="entry name" value="N-(1-d-carboxylethyl)-l-norvaline Dehydrogenase, domain 2"/>
    <property type="match status" value="1"/>
</dbReference>
<dbReference type="GO" id="GO:0008654">
    <property type="term" value="P:phospholipid biosynthetic process"/>
    <property type="evidence" value="ECO:0007669"/>
    <property type="project" value="UniProtKB-KW"/>
</dbReference>
<dbReference type="GO" id="GO:0006650">
    <property type="term" value="P:glycerophospholipid metabolic process"/>
    <property type="evidence" value="ECO:0007669"/>
    <property type="project" value="UniProtKB-UniRule"/>
</dbReference>
<evidence type="ECO:0000313" key="20">
    <source>
        <dbReference type="EMBL" id="PTQ52515.1"/>
    </source>
</evidence>
<evidence type="ECO:0000256" key="3">
    <source>
        <dbReference type="ARBA" id="ARBA00022857"/>
    </source>
</evidence>
<feature type="binding site" evidence="13">
    <location>
        <position position="245"/>
    </location>
    <ligand>
        <name>sn-glycerol 3-phosphate</name>
        <dbReference type="ChEBI" id="CHEBI:57597"/>
    </ligand>
</feature>
<dbReference type="FunFam" id="1.10.1040.10:FF:000001">
    <property type="entry name" value="Glycerol-3-phosphate dehydrogenase [NAD(P)+]"/>
    <property type="match status" value="1"/>
</dbReference>
<evidence type="ECO:0000256" key="17">
    <source>
        <dbReference type="RuleBase" id="RU000437"/>
    </source>
</evidence>
<dbReference type="InterPro" id="IPR008927">
    <property type="entry name" value="6-PGluconate_DH-like_C_sf"/>
</dbReference>
<sequence length="338" mass="35800">MKETIAVLGAGSFGIALSRLLAEKGFSVRLWGRNPEEMDHLARERRHRRYLPDVTLPPAVAVTSELSVALARADVVLFAVPSQALRGVLTAAREFLPEAALLVNVAKGLEVGSNLRLSQVFEEVLPGAGKRLAVLSGPSHAEEVAVGKPTSVVAAAYAEDVARRAQELFLTPTFRVYTSADVVGVELGGALKNIVAIAAGLSDGLGYGHNARAALVTRGLVEMTRLGQRLGAHPMTFTGLSGLGDLIVTTSSPLSRNWRAGYLLGQGLSLEEVQRTIGQAIEGIATARAARELAAQLGVSMPITEALYAVLFDGLDPRTAADRLMGREPKPEVEVLPF</sequence>
<comment type="catalytic activity">
    <reaction evidence="13">
        <text>sn-glycerol 3-phosphate + NAD(+) = dihydroxyacetone phosphate + NADH + H(+)</text>
        <dbReference type="Rhea" id="RHEA:11092"/>
        <dbReference type="ChEBI" id="CHEBI:15378"/>
        <dbReference type="ChEBI" id="CHEBI:57540"/>
        <dbReference type="ChEBI" id="CHEBI:57597"/>
        <dbReference type="ChEBI" id="CHEBI:57642"/>
        <dbReference type="ChEBI" id="CHEBI:57945"/>
        <dbReference type="EC" id="1.1.1.94"/>
    </reaction>
</comment>
<dbReference type="InterPro" id="IPR013328">
    <property type="entry name" value="6PGD_dom2"/>
</dbReference>
<accession>A0A2T5G8J7</accession>
<dbReference type="InterPro" id="IPR036291">
    <property type="entry name" value="NAD(P)-bd_dom_sf"/>
</dbReference>
<feature type="binding site" evidence="13">
    <location>
        <position position="255"/>
    </location>
    <ligand>
        <name>sn-glycerol 3-phosphate</name>
        <dbReference type="ChEBI" id="CHEBI:57597"/>
    </ligand>
</feature>
<evidence type="ECO:0000259" key="19">
    <source>
        <dbReference type="Pfam" id="PF07479"/>
    </source>
</evidence>
<dbReference type="EMBL" id="PEBW01000002">
    <property type="protein sequence ID" value="PTQ52515.1"/>
    <property type="molecule type" value="Genomic_DNA"/>
</dbReference>
<keyword evidence="3 13" id="KW-0521">NADP</keyword>
<feature type="binding site" evidence="13">
    <location>
        <position position="12"/>
    </location>
    <ligand>
        <name>NADPH</name>
        <dbReference type="ChEBI" id="CHEBI:57783"/>
    </ligand>
</feature>
<protein>
    <recommendedName>
        <fullName evidence="11 13">Glycerol-3-phosphate dehydrogenase [NAD(P)+]</fullName>
        <ecNumber evidence="10 13">1.1.1.94</ecNumber>
    </recommendedName>
    <alternativeName>
        <fullName evidence="13">NAD(P)(+)-dependent glycerol-3-phosphate dehydrogenase</fullName>
    </alternativeName>
    <alternativeName>
        <fullName evidence="12 13">NAD(P)H-dependent dihydroxyacetone-phosphate reductase</fullName>
    </alternativeName>
</protein>
<dbReference type="InterPro" id="IPR011128">
    <property type="entry name" value="G3P_DH_NAD-dep_N"/>
</dbReference>
<dbReference type="GO" id="GO:0141152">
    <property type="term" value="F:glycerol-3-phosphate dehydrogenase (NAD+) activity"/>
    <property type="evidence" value="ECO:0007669"/>
    <property type="project" value="RHEA"/>
</dbReference>
<feature type="binding site" evidence="15">
    <location>
        <begin position="256"/>
        <end position="257"/>
    </location>
    <ligand>
        <name>substrate</name>
    </ligand>
</feature>
<dbReference type="NCBIfam" id="NF000941">
    <property type="entry name" value="PRK00094.1-3"/>
    <property type="match status" value="1"/>
</dbReference>
<dbReference type="InterPro" id="IPR006168">
    <property type="entry name" value="G3P_DH_NAD-dep"/>
</dbReference>
<evidence type="ECO:0000256" key="7">
    <source>
        <dbReference type="ARBA" id="ARBA00023209"/>
    </source>
</evidence>
<feature type="binding site" evidence="16">
    <location>
        <position position="141"/>
    </location>
    <ligand>
        <name>NAD(+)</name>
        <dbReference type="ChEBI" id="CHEBI:57540"/>
    </ligand>
</feature>
<feature type="binding site" evidence="13">
    <location>
        <position position="257"/>
    </location>
    <ligand>
        <name>sn-glycerol 3-phosphate</name>
        <dbReference type="ChEBI" id="CHEBI:57597"/>
    </ligand>
</feature>
<dbReference type="SUPFAM" id="SSF51735">
    <property type="entry name" value="NAD(P)-binding Rossmann-fold domains"/>
    <property type="match status" value="1"/>
</dbReference>
<keyword evidence="13" id="KW-0547">Nucleotide-binding</keyword>
<feature type="binding site" evidence="16">
    <location>
        <position position="256"/>
    </location>
    <ligand>
        <name>NAD(+)</name>
        <dbReference type="ChEBI" id="CHEBI:57540"/>
    </ligand>
</feature>
<feature type="binding site" evidence="13">
    <location>
        <position position="137"/>
    </location>
    <ligand>
        <name>sn-glycerol 3-phosphate</name>
        <dbReference type="ChEBI" id="CHEBI:57597"/>
    </ligand>
</feature>
<dbReference type="NCBIfam" id="NF000940">
    <property type="entry name" value="PRK00094.1-2"/>
    <property type="match status" value="1"/>
</dbReference>
<dbReference type="AlphaFoldDB" id="A0A2T5G8J7"/>
<evidence type="ECO:0000256" key="13">
    <source>
        <dbReference type="HAMAP-Rule" id="MF_00394"/>
    </source>
</evidence>
<dbReference type="PROSITE" id="PS00957">
    <property type="entry name" value="NAD_G3PDH"/>
    <property type="match status" value="1"/>
</dbReference>
<feature type="binding site" evidence="13">
    <location>
        <position position="139"/>
    </location>
    <ligand>
        <name>sn-glycerol 3-phosphate</name>
        <dbReference type="ChEBI" id="CHEBI:57597"/>
    </ligand>
</feature>
<organism evidence="20 21">
    <name type="scientific">Brockia lithotrophica</name>
    <dbReference type="NCBI Taxonomy" id="933949"/>
    <lineage>
        <taxon>Bacteria</taxon>
        <taxon>Bacillati</taxon>
        <taxon>Bacillota</taxon>
        <taxon>Bacilli</taxon>
        <taxon>Bacillales</taxon>
        <taxon>Bacillales Family X. Incertae Sedis</taxon>
        <taxon>Brockia</taxon>
    </lineage>
</organism>